<reference evidence="4" key="1">
    <citation type="submission" date="2018-08" db="EMBL/GenBank/DDBJ databases">
        <authorList>
            <person name="Kim S.-J."/>
            <person name="Jung G.-Y."/>
        </authorList>
    </citation>
    <scope>NUCLEOTIDE SEQUENCE [LARGE SCALE GENOMIC DNA]</scope>
    <source>
        <strain evidence="4">GY_H</strain>
    </source>
</reference>
<keyword evidence="2" id="KW-0812">Transmembrane</keyword>
<dbReference type="EMBL" id="QRGO01000001">
    <property type="protein sequence ID" value="RDV04055.1"/>
    <property type="molecule type" value="Genomic_DNA"/>
</dbReference>
<dbReference type="PANTHER" id="PTHR35335:SF1">
    <property type="entry name" value="UPF0716 PROTEIN FXSA"/>
    <property type="match status" value="1"/>
</dbReference>
<keyword evidence="4" id="KW-1185">Reference proteome</keyword>
<proteinExistence type="predicted"/>
<evidence type="ECO:0000313" key="4">
    <source>
        <dbReference type="Proteomes" id="UP000263993"/>
    </source>
</evidence>
<comment type="caution">
    <text evidence="3">The sequence shown here is derived from an EMBL/GenBank/DDBJ whole genome shotgun (WGS) entry which is preliminary data.</text>
</comment>
<keyword evidence="2" id="KW-0472">Membrane</keyword>
<dbReference type="GO" id="GO:0016020">
    <property type="term" value="C:membrane"/>
    <property type="evidence" value="ECO:0007669"/>
    <property type="project" value="InterPro"/>
</dbReference>
<dbReference type="AlphaFoldDB" id="A0A371B8X8"/>
<gene>
    <name evidence="3" type="ORF">DXH78_05320</name>
</gene>
<dbReference type="Pfam" id="PF04186">
    <property type="entry name" value="FxsA"/>
    <property type="match status" value="1"/>
</dbReference>
<organism evidence="3 4">
    <name type="scientific">Undibacter mobilis</name>
    <dbReference type="NCBI Taxonomy" id="2292256"/>
    <lineage>
        <taxon>Bacteria</taxon>
        <taxon>Pseudomonadati</taxon>
        <taxon>Pseudomonadota</taxon>
        <taxon>Alphaproteobacteria</taxon>
        <taxon>Hyphomicrobiales</taxon>
        <taxon>Nitrobacteraceae</taxon>
        <taxon>Undibacter</taxon>
    </lineage>
</organism>
<dbReference type="InterPro" id="IPR007313">
    <property type="entry name" value="FxsA"/>
</dbReference>
<name>A0A371B8X8_9BRAD</name>
<dbReference type="NCBIfam" id="NF008528">
    <property type="entry name" value="PRK11463.1-2"/>
    <property type="match status" value="1"/>
</dbReference>
<dbReference type="PANTHER" id="PTHR35335">
    <property type="entry name" value="UPF0716 PROTEIN FXSA"/>
    <property type="match status" value="1"/>
</dbReference>
<dbReference type="OrthoDB" id="9792788at2"/>
<evidence type="ECO:0000256" key="2">
    <source>
        <dbReference type="SAM" id="Phobius"/>
    </source>
</evidence>
<feature type="compositionally biased region" description="Basic and acidic residues" evidence="1">
    <location>
        <begin position="137"/>
        <end position="146"/>
    </location>
</feature>
<dbReference type="Proteomes" id="UP000263993">
    <property type="component" value="Unassembled WGS sequence"/>
</dbReference>
<evidence type="ECO:0000256" key="1">
    <source>
        <dbReference type="SAM" id="MobiDB-lite"/>
    </source>
</evidence>
<accession>A0A371B8X8</accession>
<dbReference type="RefSeq" id="WP_115516081.1">
    <property type="nucleotide sequence ID" value="NZ_QRGO01000001.1"/>
</dbReference>
<feature type="region of interest" description="Disordered" evidence="1">
    <location>
        <begin position="126"/>
        <end position="157"/>
    </location>
</feature>
<protein>
    <submittedName>
        <fullName evidence="3">Uncharacterized protein</fullName>
    </submittedName>
</protein>
<feature type="transmembrane region" description="Helical" evidence="2">
    <location>
        <begin position="31"/>
        <end position="52"/>
    </location>
</feature>
<keyword evidence="2" id="KW-1133">Transmembrane helix</keyword>
<evidence type="ECO:0000313" key="3">
    <source>
        <dbReference type="EMBL" id="RDV04055.1"/>
    </source>
</evidence>
<sequence length="157" mass="16400">MNVAKWLLLAFLALPLAELAAFVALAAAWGFVPALALLIGLSLAGGVILRWAGGHHVQRVRVAMRDGFARQDFTAFSADGPGGLTLLGGLLLAIPGLITGAIGLLVLLVPLWHALGGALGRRPPVASPDGVVDLEPEQWRRVDDPRLPGQNRDGAGR</sequence>